<evidence type="ECO:0000313" key="3">
    <source>
        <dbReference type="Proteomes" id="UP000187280"/>
    </source>
</evidence>
<feature type="region of interest" description="Disordered" evidence="1">
    <location>
        <begin position="1"/>
        <end position="29"/>
    </location>
</feature>
<evidence type="ECO:0000313" key="2">
    <source>
        <dbReference type="EMBL" id="SEB01994.1"/>
    </source>
</evidence>
<dbReference type="Proteomes" id="UP000187280">
    <property type="component" value="Unassembled WGS sequence"/>
</dbReference>
<proteinExistence type="predicted"/>
<gene>
    <name evidence="2" type="ORF">SAMN02982996_03284</name>
</gene>
<evidence type="ECO:0000256" key="1">
    <source>
        <dbReference type="SAM" id="MobiDB-lite"/>
    </source>
</evidence>
<dbReference type="AlphaFoldDB" id="A0A1H4FXI2"/>
<organism evidence="2 3">
    <name type="scientific">Lonsdalea quercina</name>
    <dbReference type="NCBI Taxonomy" id="71657"/>
    <lineage>
        <taxon>Bacteria</taxon>
        <taxon>Pseudomonadati</taxon>
        <taxon>Pseudomonadota</taxon>
        <taxon>Gammaproteobacteria</taxon>
        <taxon>Enterobacterales</taxon>
        <taxon>Pectobacteriaceae</taxon>
        <taxon>Lonsdalea</taxon>
    </lineage>
</organism>
<dbReference type="STRING" id="71657.SAMN02982996_03284"/>
<dbReference type="RefSeq" id="WP_139171533.1">
    <property type="nucleotide sequence ID" value="NZ_FNQS01000017.1"/>
</dbReference>
<reference evidence="2 3" key="1">
    <citation type="submission" date="2016-10" db="EMBL/GenBank/DDBJ databases">
        <authorList>
            <person name="de Groot N.N."/>
        </authorList>
    </citation>
    <scope>NUCLEOTIDE SEQUENCE [LARGE SCALE GENOMIC DNA]</scope>
    <source>
        <strain evidence="2 3">ATCC 29281</strain>
    </source>
</reference>
<keyword evidence="3" id="KW-1185">Reference proteome</keyword>
<dbReference type="EMBL" id="FNQS01000017">
    <property type="protein sequence ID" value="SEB01994.1"/>
    <property type="molecule type" value="Genomic_DNA"/>
</dbReference>
<name>A0A1H4FXI2_9GAMM</name>
<protein>
    <submittedName>
        <fullName evidence="2">Uncharacterized protein</fullName>
    </submittedName>
</protein>
<dbReference type="GeneID" id="97766254"/>
<accession>A0A1H4FXI2</accession>
<sequence length="63" mass="6684">MTKIIGAKSRKGRRWLGQTDGGMGGAGARIQTQPAADECVGMGTLALLGFSRERRCNDMETVA</sequence>